<organism evidence="10 11">
    <name type="scientific">Cyanobium gracile UHCC 0281</name>
    <dbReference type="NCBI Taxonomy" id="3110309"/>
    <lineage>
        <taxon>Bacteria</taxon>
        <taxon>Bacillati</taxon>
        <taxon>Cyanobacteriota</taxon>
        <taxon>Cyanophyceae</taxon>
        <taxon>Synechococcales</taxon>
        <taxon>Prochlorococcaceae</taxon>
        <taxon>Cyanobium</taxon>
    </lineage>
</organism>
<dbReference type="Proteomes" id="UP001302329">
    <property type="component" value="Unassembled WGS sequence"/>
</dbReference>
<protein>
    <submittedName>
        <fullName evidence="10">TolC family protein</fullName>
    </submittedName>
</protein>
<evidence type="ECO:0000256" key="7">
    <source>
        <dbReference type="ARBA" id="ARBA00023237"/>
    </source>
</evidence>
<evidence type="ECO:0000256" key="4">
    <source>
        <dbReference type="ARBA" id="ARBA00022452"/>
    </source>
</evidence>
<evidence type="ECO:0000256" key="6">
    <source>
        <dbReference type="ARBA" id="ARBA00023136"/>
    </source>
</evidence>
<evidence type="ECO:0000256" key="3">
    <source>
        <dbReference type="ARBA" id="ARBA00022448"/>
    </source>
</evidence>
<evidence type="ECO:0000256" key="1">
    <source>
        <dbReference type="ARBA" id="ARBA00004442"/>
    </source>
</evidence>
<keyword evidence="3" id="KW-0813">Transport</keyword>
<dbReference type="PANTHER" id="PTHR30026:SF21">
    <property type="entry name" value="SLR1270 PROTEIN"/>
    <property type="match status" value="1"/>
</dbReference>
<reference evidence="10 11" key="1">
    <citation type="submission" date="2023-12" db="EMBL/GenBank/DDBJ databases">
        <title>Baltic Sea Cyanobacteria.</title>
        <authorList>
            <person name="Delbaje E."/>
            <person name="Fewer D.P."/>
            <person name="Shishido T.K."/>
        </authorList>
    </citation>
    <scope>NUCLEOTIDE SEQUENCE [LARGE SCALE GENOMIC DNA]</scope>
    <source>
        <strain evidence="10 11">UHCC 0281</strain>
    </source>
</reference>
<accession>A0ABU5SXX8</accession>
<evidence type="ECO:0000256" key="2">
    <source>
        <dbReference type="ARBA" id="ARBA00007613"/>
    </source>
</evidence>
<evidence type="ECO:0000256" key="9">
    <source>
        <dbReference type="SAM" id="SignalP"/>
    </source>
</evidence>
<keyword evidence="11" id="KW-1185">Reference proteome</keyword>
<dbReference type="InterPro" id="IPR003423">
    <property type="entry name" value="OMP_efflux"/>
</dbReference>
<dbReference type="Gene3D" id="1.20.1600.10">
    <property type="entry name" value="Outer membrane efflux proteins (OEP)"/>
    <property type="match status" value="1"/>
</dbReference>
<keyword evidence="6" id="KW-0472">Membrane</keyword>
<name>A0ABU5SXX8_9CYAN</name>
<dbReference type="InterPro" id="IPR051906">
    <property type="entry name" value="TolC-like"/>
</dbReference>
<feature type="region of interest" description="Disordered" evidence="8">
    <location>
        <begin position="29"/>
        <end position="62"/>
    </location>
</feature>
<evidence type="ECO:0000256" key="8">
    <source>
        <dbReference type="SAM" id="MobiDB-lite"/>
    </source>
</evidence>
<comment type="subcellular location">
    <subcellularLocation>
        <location evidence="1">Cell outer membrane</location>
    </subcellularLocation>
</comment>
<evidence type="ECO:0000256" key="5">
    <source>
        <dbReference type="ARBA" id="ARBA00022692"/>
    </source>
</evidence>
<evidence type="ECO:0000313" key="10">
    <source>
        <dbReference type="EMBL" id="MEA5443380.1"/>
    </source>
</evidence>
<dbReference type="PANTHER" id="PTHR30026">
    <property type="entry name" value="OUTER MEMBRANE PROTEIN TOLC"/>
    <property type="match status" value="1"/>
</dbReference>
<feature type="compositionally biased region" description="Low complexity" evidence="8">
    <location>
        <begin position="29"/>
        <end position="48"/>
    </location>
</feature>
<dbReference type="SUPFAM" id="SSF56954">
    <property type="entry name" value="Outer membrane efflux proteins (OEP)"/>
    <property type="match status" value="1"/>
</dbReference>
<comment type="caution">
    <text evidence="10">The sequence shown here is derived from an EMBL/GenBank/DDBJ whole genome shotgun (WGS) entry which is preliminary data.</text>
</comment>
<dbReference type="RefSeq" id="WP_323357373.1">
    <property type="nucleotide sequence ID" value="NZ_JAYGHY010000047.1"/>
</dbReference>
<feature type="region of interest" description="Disordered" evidence="8">
    <location>
        <begin position="530"/>
        <end position="569"/>
    </location>
</feature>
<dbReference type="EMBL" id="JAYGHY010000047">
    <property type="protein sequence ID" value="MEA5443380.1"/>
    <property type="molecule type" value="Genomic_DNA"/>
</dbReference>
<feature type="signal peptide" evidence="9">
    <location>
        <begin position="1"/>
        <end position="21"/>
    </location>
</feature>
<feature type="chain" id="PRO_5045057615" evidence="9">
    <location>
        <begin position="22"/>
        <end position="569"/>
    </location>
</feature>
<proteinExistence type="inferred from homology"/>
<keyword evidence="9" id="KW-0732">Signal</keyword>
<sequence length="569" mass="62100">MRRQPLLLAALVVLPSVGFQALPLRAQPATAPASPTLPAPEALPLAPEVKGPRPKSNPSVLAPAAKELPPGLQDLRAPNPLALPVKPSQVRIRELRPLGLADVETLVEVNNPELKAIASQVEQAQSALRAQIALWYPTISLNANNLPTYTGGQQFSSAFTGTGQEAGNTITSIWRMQAVLQASWGLINPTRTPQIAAARDRFEQAKNQYLIGLRSRRLEAAEAYFNLQVSDETVRIGQESVRSSLVSLRDAKARFQAGVATKLEVLEAETQLARDQQVLTQGLSDQAIARRALASLLDLPQDVTPTSKEPSRVVGSWLPSLQESIIAAYAFREELDNVLLNISIANSEANTALGRVQPFLNIAYGLTGGRTRGVQFANRNTPGVNFGNEGWSVENTVGLNLNWTLFDGGAARANYRRQKQVAEQNTYQFAQQRDAIRQQVETNFYELEKNNRNITTTSREVISTRESLRLARLRFQAGVTTQREVVDTQRDLTQAEVRWSTAISDYNKALARLRRFTGLDQVGLCQSQNLPATSPRAPGASQVPVEPQPLIPACRAGSPIGREAMPPGS</sequence>
<dbReference type="Pfam" id="PF02321">
    <property type="entry name" value="OEP"/>
    <property type="match status" value="2"/>
</dbReference>
<evidence type="ECO:0000313" key="11">
    <source>
        <dbReference type="Proteomes" id="UP001302329"/>
    </source>
</evidence>
<comment type="similarity">
    <text evidence="2">Belongs to the outer membrane factor (OMF) (TC 1.B.17) family.</text>
</comment>
<gene>
    <name evidence="10" type="ORF">VB739_12515</name>
</gene>
<keyword evidence="4" id="KW-1134">Transmembrane beta strand</keyword>
<keyword evidence="7" id="KW-0998">Cell outer membrane</keyword>
<keyword evidence="5" id="KW-0812">Transmembrane</keyword>